<reference evidence="3" key="2">
    <citation type="submission" date="2015-01" db="EMBL/GenBank/DDBJ databases">
        <title>Evolutionary Origins and Diversification of the Mycorrhizal Mutualists.</title>
        <authorList>
            <consortium name="DOE Joint Genome Institute"/>
            <consortium name="Mycorrhizal Genomics Consortium"/>
            <person name="Kohler A."/>
            <person name="Kuo A."/>
            <person name="Nagy L.G."/>
            <person name="Floudas D."/>
            <person name="Copeland A."/>
            <person name="Barry K.W."/>
            <person name="Cichocki N."/>
            <person name="Veneault-Fourrey C."/>
            <person name="LaButti K."/>
            <person name="Lindquist E.A."/>
            <person name="Lipzen A."/>
            <person name="Lundell T."/>
            <person name="Morin E."/>
            <person name="Murat C."/>
            <person name="Riley R."/>
            <person name="Ohm R."/>
            <person name="Sun H."/>
            <person name="Tunlid A."/>
            <person name="Henrissat B."/>
            <person name="Grigoriev I.V."/>
            <person name="Hibbett D.S."/>
            <person name="Martin F."/>
        </authorList>
    </citation>
    <scope>NUCLEOTIDE SEQUENCE [LARGE SCALE GENOMIC DNA]</scope>
    <source>
        <strain evidence="3">Foug A</strain>
    </source>
</reference>
<dbReference type="InParanoid" id="A0A0C3ECL5"/>
<feature type="domain" description="Tc1-like transposase DDE" evidence="1">
    <location>
        <begin position="37"/>
        <end position="142"/>
    </location>
</feature>
<evidence type="ECO:0000313" key="2">
    <source>
        <dbReference type="EMBL" id="KIM66079.1"/>
    </source>
</evidence>
<dbReference type="InterPro" id="IPR038717">
    <property type="entry name" value="Tc1-like_DDE_dom"/>
</dbReference>
<dbReference type="Proteomes" id="UP000053989">
    <property type="component" value="Unassembled WGS sequence"/>
</dbReference>
<proteinExistence type="predicted"/>
<dbReference type="Pfam" id="PF13358">
    <property type="entry name" value="DDE_3"/>
    <property type="match status" value="1"/>
</dbReference>
<dbReference type="STRING" id="1036808.A0A0C3ECL5"/>
<dbReference type="GO" id="GO:0003676">
    <property type="term" value="F:nucleic acid binding"/>
    <property type="evidence" value="ECO:0007669"/>
    <property type="project" value="InterPro"/>
</dbReference>
<dbReference type="AlphaFoldDB" id="A0A0C3ECL5"/>
<dbReference type="Gene3D" id="3.30.420.10">
    <property type="entry name" value="Ribonuclease H-like superfamily/Ribonuclease H"/>
    <property type="match status" value="1"/>
</dbReference>
<dbReference type="EMBL" id="KN822019">
    <property type="protein sequence ID" value="KIM66079.1"/>
    <property type="molecule type" value="Genomic_DNA"/>
</dbReference>
<gene>
    <name evidence="2" type="ORF">SCLCIDRAFT_39518</name>
</gene>
<accession>A0A0C3ECL5</accession>
<feature type="non-terminal residue" evidence="2">
    <location>
        <position position="1"/>
    </location>
</feature>
<dbReference type="HOGENOM" id="CLU_056788_11_3_1"/>
<protein>
    <recommendedName>
        <fullName evidence="1">Tc1-like transposase DDE domain-containing protein</fullName>
    </recommendedName>
</protein>
<evidence type="ECO:0000259" key="1">
    <source>
        <dbReference type="Pfam" id="PF13358"/>
    </source>
</evidence>
<dbReference type="PANTHER" id="PTHR46564:SF1">
    <property type="entry name" value="TRANSPOSASE"/>
    <property type="match status" value="1"/>
</dbReference>
<reference evidence="2 3" key="1">
    <citation type="submission" date="2014-04" db="EMBL/GenBank/DDBJ databases">
        <authorList>
            <consortium name="DOE Joint Genome Institute"/>
            <person name="Kuo A."/>
            <person name="Kohler A."/>
            <person name="Nagy L.G."/>
            <person name="Floudas D."/>
            <person name="Copeland A."/>
            <person name="Barry K.W."/>
            <person name="Cichocki N."/>
            <person name="Veneault-Fourrey C."/>
            <person name="LaButti K."/>
            <person name="Lindquist E.A."/>
            <person name="Lipzen A."/>
            <person name="Lundell T."/>
            <person name="Morin E."/>
            <person name="Murat C."/>
            <person name="Sun H."/>
            <person name="Tunlid A."/>
            <person name="Henrissat B."/>
            <person name="Grigoriev I.V."/>
            <person name="Hibbett D.S."/>
            <person name="Martin F."/>
            <person name="Nordberg H.P."/>
            <person name="Cantor M.N."/>
            <person name="Hua S.X."/>
        </authorList>
    </citation>
    <scope>NUCLEOTIDE SEQUENCE [LARGE SCALE GENOMIC DNA]</scope>
    <source>
        <strain evidence="2 3">Foug A</strain>
    </source>
</reference>
<name>A0A0C3ECL5_9AGAM</name>
<dbReference type="OrthoDB" id="2266637at2759"/>
<dbReference type="InterPro" id="IPR036397">
    <property type="entry name" value="RNaseH_sf"/>
</dbReference>
<organism evidence="2 3">
    <name type="scientific">Scleroderma citrinum Foug A</name>
    <dbReference type="NCBI Taxonomy" id="1036808"/>
    <lineage>
        <taxon>Eukaryota</taxon>
        <taxon>Fungi</taxon>
        <taxon>Dikarya</taxon>
        <taxon>Basidiomycota</taxon>
        <taxon>Agaricomycotina</taxon>
        <taxon>Agaricomycetes</taxon>
        <taxon>Agaricomycetidae</taxon>
        <taxon>Boletales</taxon>
        <taxon>Sclerodermatineae</taxon>
        <taxon>Sclerodermataceae</taxon>
        <taxon>Scleroderma</taxon>
    </lineage>
</organism>
<feature type="non-terminal residue" evidence="2">
    <location>
        <position position="143"/>
    </location>
</feature>
<keyword evidence="3" id="KW-1185">Reference proteome</keyword>
<evidence type="ECO:0000313" key="3">
    <source>
        <dbReference type="Proteomes" id="UP000053989"/>
    </source>
</evidence>
<sequence>GLTRKILHKLASERDEQCWQDFRQLILHTFQGDGSEFIFVDETSKDKRTWAHHYGRAMSGACASLSDVFVRGDQYSLVAAMTIDGYIAADIVEGLYDRELFYVFITQQVLPMMHLFLAERSVIVLDNCCIHHNEELEAEVQEA</sequence>
<dbReference type="PANTHER" id="PTHR46564">
    <property type="entry name" value="TRANSPOSASE"/>
    <property type="match status" value="1"/>
</dbReference>